<evidence type="ECO:0000256" key="7">
    <source>
        <dbReference type="RuleBase" id="RU000599"/>
    </source>
</evidence>
<dbReference type="SUPFAM" id="SSF54211">
    <property type="entry name" value="Ribosomal protein S5 domain 2-like"/>
    <property type="match status" value="2"/>
</dbReference>
<dbReference type="InterPro" id="IPR038494">
    <property type="entry name" value="IGPD_sf"/>
</dbReference>
<comment type="pathway">
    <text evidence="1 6 7">Amino-acid biosynthesis; L-histidine biosynthesis; L-histidine from 5-phospho-alpha-D-ribose 1-diphosphate: step 6/9.</text>
</comment>
<keyword evidence="3 6" id="KW-0028">Amino-acid biosynthesis</keyword>
<dbReference type="RefSeq" id="WP_088252263.1">
    <property type="nucleotide sequence ID" value="NZ_NIDE01000001.1"/>
</dbReference>
<dbReference type="GO" id="GO:0005737">
    <property type="term" value="C:cytoplasm"/>
    <property type="evidence" value="ECO:0007669"/>
    <property type="project" value="UniProtKB-SubCell"/>
</dbReference>
<dbReference type="FunFam" id="3.30.230.40:FF:000003">
    <property type="entry name" value="Imidazoleglycerol-phosphate dehydratase HisB"/>
    <property type="match status" value="1"/>
</dbReference>
<proteinExistence type="inferred from homology"/>
<evidence type="ECO:0000256" key="3">
    <source>
        <dbReference type="ARBA" id="ARBA00022605"/>
    </source>
</evidence>
<keyword evidence="9" id="KW-1185">Reference proteome</keyword>
<dbReference type="NCBIfam" id="NF002114">
    <property type="entry name" value="PRK00951.2-4"/>
    <property type="match status" value="1"/>
</dbReference>
<gene>
    <name evidence="6" type="primary">hisB</name>
    <name evidence="8" type="ORF">FRUB_00821</name>
</gene>
<protein>
    <recommendedName>
        <fullName evidence="2 6">Imidazoleglycerol-phosphate dehydratase</fullName>
        <shortName evidence="6">IGPD</shortName>
        <ecNumber evidence="6 7">4.2.1.19</ecNumber>
    </recommendedName>
</protein>
<dbReference type="InterPro" id="IPR020565">
    <property type="entry name" value="ImidazoleglycerP_deHydtase_CS"/>
</dbReference>
<dbReference type="NCBIfam" id="NF002111">
    <property type="entry name" value="PRK00951.2-1"/>
    <property type="match status" value="1"/>
</dbReference>
<evidence type="ECO:0000256" key="2">
    <source>
        <dbReference type="ARBA" id="ARBA00016664"/>
    </source>
</evidence>
<dbReference type="PROSITE" id="PS00955">
    <property type="entry name" value="IGP_DEHYDRATASE_2"/>
    <property type="match status" value="1"/>
</dbReference>
<dbReference type="Proteomes" id="UP000214646">
    <property type="component" value="Unassembled WGS sequence"/>
</dbReference>
<evidence type="ECO:0000313" key="9">
    <source>
        <dbReference type="Proteomes" id="UP000214646"/>
    </source>
</evidence>
<dbReference type="InterPro" id="IPR000807">
    <property type="entry name" value="ImidazoleglycerolP_deHydtase"/>
</dbReference>
<comment type="subcellular location">
    <subcellularLocation>
        <location evidence="6 7">Cytoplasm</location>
    </subcellularLocation>
</comment>
<comment type="catalytic activity">
    <reaction evidence="6 7">
        <text>D-erythro-1-(imidazol-4-yl)glycerol 3-phosphate = 3-(imidazol-4-yl)-2-oxopropyl phosphate + H2O</text>
        <dbReference type="Rhea" id="RHEA:11040"/>
        <dbReference type="ChEBI" id="CHEBI:15377"/>
        <dbReference type="ChEBI" id="CHEBI:57766"/>
        <dbReference type="ChEBI" id="CHEBI:58278"/>
        <dbReference type="EC" id="4.2.1.19"/>
    </reaction>
</comment>
<comment type="caution">
    <text evidence="8">The sequence shown here is derived from an EMBL/GenBank/DDBJ whole genome shotgun (WGS) entry which is preliminary data.</text>
</comment>
<dbReference type="AlphaFoldDB" id="A0A225E0N3"/>
<evidence type="ECO:0000256" key="6">
    <source>
        <dbReference type="HAMAP-Rule" id="MF_00076"/>
    </source>
</evidence>
<dbReference type="Gene3D" id="3.30.230.40">
    <property type="entry name" value="Imidazole glycerol phosphate dehydratase, domain 1"/>
    <property type="match status" value="2"/>
</dbReference>
<dbReference type="PANTHER" id="PTHR23133:SF2">
    <property type="entry name" value="IMIDAZOLEGLYCEROL-PHOSPHATE DEHYDRATASE"/>
    <property type="match status" value="1"/>
</dbReference>
<dbReference type="EC" id="4.2.1.19" evidence="6 7"/>
<reference evidence="9" key="1">
    <citation type="submission" date="2017-06" db="EMBL/GenBank/DDBJ databases">
        <title>Genome analysis of Fimbriiglobus ruber SP5, the first member of the order Planctomycetales with confirmed chitinolytic capability.</title>
        <authorList>
            <person name="Ravin N.V."/>
            <person name="Rakitin A.L."/>
            <person name="Ivanova A.A."/>
            <person name="Beletsky A.V."/>
            <person name="Kulichevskaya I.S."/>
            <person name="Mardanov A.V."/>
            <person name="Dedysh S.N."/>
        </authorList>
    </citation>
    <scope>NUCLEOTIDE SEQUENCE [LARGE SCALE GENOMIC DNA]</scope>
    <source>
        <strain evidence="9">SP5</strain>
    </source>
</reference>
<organism evidence="8 9">
    <name type="scientific">Fimbriiglobus ruber</name>
    <dbReference type="NCBI Taxonomy" id="1908690"/>
    <lineage>
        <taxon>Bacteria</taxon>
        <taxon>Pseudomonadati</taxon>
        <taxon>Planctomycetota</taxon>
        <taxon>Planctomycetia</taxon>
        <taxon>Gemmatales</taxon>
        <taxon>Gemmataceae</taxon>
        <taxon>Fimbriiglobus</taxon>
    </lineage>
</organism>
<dbReference type="PANTHER" id="PTHR23133">
    <property type="entry name" value="IMIDAZOLEGLYCEROL-PHOSPHATE DEHYDRATASE HIS7"/>
    <property type="match status" value="1"/>
</dbReference>
<keyword evidence="5 6" id="KW-0456">Lyase</keyword>
<dbReference type="FunFam" id="3.30.230.40:FF:000001">
    <property type="entry name" value="Imidazoleglycerol-phosphate dehydratase HisB"/>
    <property type="match status" value="1"/>
</dbReference>
<keyword evidence="4 6" id="KW-0368">Histidine biosynthesis</keyword>
<dbReference type="PROSITE" id="PS00954">
    <property type="entry name" value="IGP_DEHYDRATASE_1"/>
    <property type="match status" value="1"/>
</dbReference>
<evidence type="ECO:0000256" key="5">
    <source>
        <dbReference type="ARBA" id="ARBA00023239"/>
    </source>
</evidence>
<dbReference type="CDD" id="cd07914">
    <property type="entry name" value="IGPD"/>
    <property type="match status" value="1"/>
</dbReference>
<dbReference type="OrthoDB" id="9790411at2"/>
<keyword evidence="6" id="KW-0963">Cytoplasm</keyword>
<dbReference type="HAMAP" id="MF_00076">
    <property type="entry name" value="HisB"/>
    <property type="match status" value="1"/>
</dbReference>
<dbReference type="UniPathway" id="UPA00031">
    <property type="reaction ID" value="UER00011"/>
</dbReference>
<comment type="similarity">
    <text evidence="6 7">Belongs to the imidazoleglycerol-phosphate dehydratase family.</text>
</comment>
<dbReference type="GO" id="GO:0004424">
    <property type="term" value="F:imidazoleglycerol-phosphate dehydratase activity"/>
    <property type="evidence" value="ECO:0007669"/>
    <property type="project" value="UniProtKB-UniRule"/>
</dbReference>
<evidence type="ECO:0000256" key="4">
    <source>
        <dbReference type="ARBA" id="ARBA00023102"/>
    </source>
</evidence>
<sequence length="196" mass="21076">MPRTATLTRHTNETKIDLALDLDGRGTADVATGVGFFDHMLTHLAKHGMFDLKVACVGDLHIDAHHTVEDVGICFGKALVQAVGDKAGIRRYGDATVPMDETLVTAAVDLSGRPFLVWKADVPNELLGTFSSQLAEEFWRAVSSAGLMNLHVILHHGRNTHHIIEATFKAVARALRQAVEADPRAAGAIPSTKGVL</sequence>
<name>A0A225E0N3_9BACT</name>
<evidence type="ECO:0000313" key="8">
    <source>
        <dbReference type="EMBL" id="OWK47122.1"/>
    </source>
</evidence>
<dbReference type="NCBIfam" id="NF002109">
    <property type="entry name" value="PRK00951.1-5"/>
    <property type="match status" value="1"/>
</dbReference>
<accession>A0A225E0N3</accession>
<dbReference type="EMBL" id="NIDE01000001">
    <property type="protein sequence ID" value="OWK47122.1"/>
    <property type="molecule type" value="Genomic_DNA"/>
</dbReference>
<dbReference type="Pfam" id="PF00475">
    <property type="entry name" value="IGPD"/>
    <property type="match status" value="1"/>
</dbReference>
<evidence type="ECO:0000256" key="1">
    <source>
        <dbReference type="ARBA" id="ARBA00005047"/>
    </source>
</evidence>
<dbReference type="InterPro" id="IPR020568">
    <property type="entry name" value="Ribosomal_Su5_D2-typ_SF"/>
</dbReference>
<dbReference type="GO" id="GO:0000105">
    <property type="term" value="P:L-histidine biosynthetic process"/>
    <property type="evidence" value="ECO:0007669"/>
    <property type="project" value="UniProtKB-UniRule"/>
</dbReference>